<reference evidence="6 7" key="1">
    <citation type="submission" date="2023-06" db="EMBL/GenBank/DDBJ databases">
        <authorList>
            <person name="Feng G."/>
            <person name="Li J."/>
            <person name="Zhu H."/>
        </authorList>
    </citation>
    <scope>NUCLEOTIDE SEQUENCE [LARGE SCALE GENOMIC DNA]</scope>
    <source>
        <strain evidence="6 7">RHCKG28</strain>
    </source>
</reference>
<accession>A0ABT7TLC1</accession>
<evidence type="ECO:0000313" key="6">
    <source>
        <dbReference type="EMBL" id="MDM7890325.1"/>
    </source>
</evidence>
<proteinExistence type="predicted"/>
<sequence length="714" mass="74155">MTTVARVVLDSPLPQLDRLFDYRVPAELEDDCVPGVRVKVPLRTGARMSDAYVVEVVSEGDWPGELSPIEQVVSPVPVLAPEIWTLARAVADRAAGVASDVLRLAVPPRQVRAEKAWLARDPEWSPAPVSAPPVAGYGEGVLEARVADHGRAAVAAVPHPVALVPTPGSATGSATASGSESASESESVSGSGAVAGSESAAPTPTSAPSASAERPPTAAGPEPVWVPGWAATIAQAAAHAVAAEQSAVVAVPDFRDVTDLERALLAVLPAERVVRFDAKQTNGARAKALLQARSHAVVAIGNRTAMYAPAADLGLIAVWDDGDASFVEPRAPYVHTRDVALVRAAQSGAGLLFVSHARSTDVQRLVELHWLDEVAPHRVPTPKVIPTVQQAGAEGFAAQARIPSTAWRAAREASQHGPVLVQVASPGFGTGLVCAQCGERAHCRICGGPLGQPHRGATPQCRFCGALAVGFRCPTCGNGTVKAVGQGAQRTADELGRAFPGTRIVVADGSRPLDEVPARPSVVVATRGAEPDVPGGYACVLLLDGERMLAREGLRVQEDVLRFWTGAAAKGAPGAEVYLVGIGGRLATAMALWRLDGPAHDELVDRRALHFPPAVRVATLTGTDDAVTAAVEALGDATVGDVLGPVPVPDDPSPGTVRAIVRFPYAHGAEVAATLKAEVIRRSSTRRVLPGGNRRRAAPALRVRLDDAEPFTEV</sequence>
<dbReference type="Proteomes" id="UP001236404">
    <property type="component" value="Unassembled WGS sequence"/>
</dbReference>
<gene>
    <name evidence="6" type="ORF">QUG93_01365</name>
</gene>
<dbReference type="PANTHER" id="PTHR30580:SF0">
    <property type="entry name" value="PRIMOSOMAL PROTEIN N"/>
    <property type="match status" value="1"/>
</dbReference>
<evidence type="ECO:0000256" key="2">
    <source>
        <dbReference type="ARBA" id="ARBA00022840"/>
    </source>
</evidence>
<keyword evidence="1" id="KW-0547">Nucleotide-binding</keyword>
<dbReference type="InterPro" id="IPR042115">
    <property type="entry name" value="PriA_3primeBD_sf"/>
</dbReference>
<evidence type="ECO:0000256" key="4">
    <source>
        <dbReference type="SAM" id="MobiDB-lite"/>
    </source>
</evidence>
<dbReference type="RefSeq" id="WP_289471822.1">
    <property type="nucleotide sequence ID" value="NZ_JAUCMN010000001.1"/>
</dbReference>
<keyword evidence="2" id="KW-0067">ATP-binding</keyword>
<evidence type="ECO:0000259" key="5">
    <source>
        <dbReference type="Pfam" id="PF17764"/>
    </source>
</evidence>
<dbReference type="InterPro" id="IPR041222">
    <property type="entry name" value="PriA_3primeBD"/>
</dbReference>
<keyword evidence="3" id="KW-0238">DNA-binding</keyword>
<feature type="domain" description="Primosomal protein N' 3' DNA-binding" evidence="5">
    <location>
        <begin position="6"/>
        <end position="107"/>
    </location>
</feature>
<evidence type="ECO:0000256" key="3">
    <source>
        <dbReference type="ARBA" id="ARBA00023125"/>
    </source>
</evidence>
<evidence type="ECO:0000256" key="1">
    <source>
        <dbReference type="ARBA" id="ARBA00022741"/>
    </source>
</evidence>
<evidence type="ECO:0000313" key="7">
    <source>
        <dbReference type="Proteomes" id="UP001236404"/>
    </source>
</evidence>
<dbReference type="EMBL" id="JAUCMN010000001">
    <property type="protein sequence ID" value="MDM7890325.1"/>
    <property type="molecule type" value="Genomic_DNA"/>
</dbReference>
<dbReference type="PANTHER" id="PTHR30580">
    <property type="entry name" value="PRIMOSOMAL PROTEIN N"/>
    <property type="match status" value="1"/>
</dbReference>
<dbReference type="Pfam" id="PF17764">
    <property type="entry name" value="PriA_3primeBD"/>
    <property type="match status" value="1"/>
</dbReference>
<name>A0ABT7TLC1_9MICO</name>
<dbReference type="Gene3D" id="3.40.50.300">
    <property type="entry name" value="P-loop containing nucleotide triphosphate hydrolases"/>
    <property type="match status" value="1"/>
</dbReference>
<dbReference type="Gene3D" id="3.40.1440.60">
    <property type="entry name" value="PriA, 3(prime) DNA-binding domain"/>
    <property type="match status" value="1"/>
</dbReference>
<feature type="region of interest" description="Disordered" evidence="4">
    <location>
        <begin position="164"/>
        <end position="223"/>
    </location>
</feature>
<keyword evidence="7" id="KW-1185">Reference proteome</keyword>
<dbReference type="InterPro" id="IPR027417">
    <property type="entry name" value="P-loop_NTPase"/>
</dbReference>
<feature type="compositionally biased region" description="Low complexity" evidence="4">
    <location>
        <begin position="164"/>
        <end position="219"/>
    </location>
</feature>
<protein>
    <submittedName>
        <fullName evidence="6">Primosomal protein N</fullName>
    </submittedName>
</protein>
<comment type="caution">
    <text evidence="6">The sequence shown here is derived from an EMBL/GenBank/DDBJ whole genome shotgun (WGS) entry which is preliminary data.</text>
</comment>
<organism evidence="6 7">
    <name type="scientific">Curtobacterium caseinilyticum</name>
    <dbReference type="NCBI Taxonomy" id="3055137"/>
    <lineage>
        <taxon>Bacteria</taxon>
        <taxon>Bacillati</taxon>
        <taxon>Actinomycetota</taxon>
        <taxon>Actinomycetes</taxon>
        <taxon>Micrococcales</taxon>
        <taxon>Microbacteriaceae</taxon>
        <taxon>Curtobacterium</taxon>
    </lineage>
</organism>